<comment type="caution">
    <text evidence="1">The sequence shown here is derived from an EMBL/GenBank/DDBJ whole genome shotgun (WGS) entry which is preliminary data.</text>
</comment>
<evidence type="ECO:0000313" key="2">
    <source>
        <dbReference type="Proteomes" id="UP001281761"/>
    </source>
</evidence>
<name>A0ABQ9WQ17_9EUKA</name>
<gene>
    <name evidence="1" type="ORF">BLNAU_23513</name>
</gene>
<keyword evidence="2" id="KW-1185">Reference proteome</keyword>
<evidence type="ECO:0000313" key="1">
    <source>
        <dbReference type="EMBL" id="KAK2941584.1"/>
    </source>
</evidence>
<accession>A0ABQ9WQ17</accession>
<dbReference type="Proteomes" id="UP001281761">
    <property type="component" value="Unassembled WGS sequence"/>
</dbReference>
<proteinExistence type="predicted"/>
<sequence>MTTQPSKCWNWSPTDSKGAKPELSFDKVFEYTPPKTDPEELQKGGRSKTFAFAALLTFVEDGYVKSRQDTPYQPIIVEDINFEKKLTGTHTCRM</sequence>
<reference evidence="1 2" key="1">
    <citation type="journal article" date="2022" name="bioRxiv">
        <title>Genomics of Preaxostyla Flagellates Illuminates Evolutionary Transitions and the Path Towards Mitochondrial Loss.</title>
        <authorList>
            <person name="Novak L.V.F."/>
            <person name="Treitli S.C."/>
            <person name="Pyrih J."/>
            <person name="Halakuc P."/>
            <person name="Pipaliya S.V."/>
            <person name="Vacek V."/>
            <person name="Brzon O."/>
            <person name="Soukal P."/>
            <person name="Eme L."/>
            <person name="Dacks J.B."/>
            <person name="Karnkowska A."/>
            <person name="Elias M."/>
            <person name="Hampl V."/>
        </authorList>
    </citation>
    <scope>NUCLEOTIDE SEQUENCE [LARGE SCALE GENOMIC DNA]</scope>
    <source>
        <strain evidence="1">NAU3</strain>
        <tissue evidence="1">Gut</tissue>
    </source>
</reference>
<dbReference type="EMBL" id="JARBJD010000487">
    <property type="protein sequence ID" value="KAK2941584.1"/>
    <property type="molecule type" value="Genomic_DNA"/>
</dbReference>
<organism evidence="1 2">
    <name type="scientific">Blattamonas nauphoetae</name>
    <dbReference type="NCBI Taxonomy" id="2049346"/>
    <lineage>
        <taxon>Eukaryota</taxon>
        <taxon>Metamonada</taxon>
        <taxon>Preaxostyla</taxon>
        <taxon>Oxymonadida</taxon>
        <taxon>Blattamonas</taxon>
    </lineage>
</organism>
<protein>
    <submittedName>
        <fullName evidence="1">Uncharacterized protein</fullName>
    </submittedName>
</protein>